<dbReference type="GO" id="GO:0007166">
    <property type="term" value="P:cell surface receptor signaling pathway"/>
    <property type="evidence" value="ECO:0007669"/>
    <property type="project" value="InterPro"/>
</dbReference>
<sequence>MPLCNQGYLGLGIYFLGVPHLKVHQGAWITDSIAPKNWSFYHSHKRNKKHCLQLMDQTQQLLMGIIALYLEADGGRGLPPSKLNQVGIFTETLHKIHVFIEAQQSSSQAKAFFRQSEMNTLLEDCLDGLQRGLEFFQVRTNMDSIMSMQEEAHRAHQEILDMIEALSDGTSTNRASLKTGLYSGSHNRSNSISMLPTEPQIFHGRESELADILKLFNQGIPKIVILGAGGMGKTSLARTLLHHPNITAQYQ</sequence>
<dbReference type="SUPFAM" id="SSF52540">
    <property type="entry name" value="P-loop containing nucleoside triphosphate hydrolases"/>
    <property type="match status" value="1"/>
</dbReference>
<name>A0AAD6SIY8_9AGAR</name>
<dbReference type="InterPro" id="IPR036537">
    <property type="entry name" value="Adaptor_Cbl_N_dom_sf"/>
</dbReference>
<accession>A0AAD6SIY8</accession>
<protein>
    <submittedName>
        <fullName evidence="1">Uncharacterized protein</fullName>
    </submittedName>
</protein>
<proteinExistence type="predicted"/>
<dbReference type="CDD" id="cd21037">
    <property type="entry name" value="MLKL_NTD"/>
    <property type="match status" value="1"/>
</dbReference>
<comment type="caution">
    <text evidence="1">The sequence shown here is derived from an EMBL/GenBank/DDBJ whole genome shotgun (WGS) entry which is preliminary data.</text>
</comment>
<keyword evidence="2" id="KW-1185">Reference proteome</keyword>
<dbReference type="Proteomes" id="UP001218188">
    <property type="component" value="Unassembled WGS sequence"/>
</dbReference>
<dbReference type="Gene3D" id="3.40.50.300">
    <property type="entry name" value="P-loop containing nucleotide triphosphate hydrolases"/>
    <property type="match status" value="1"/>
</dbReference>
<dbReference type="AlphaFoldDB" id="A0AAD6SIY8"/>
<evidence type="ECO:0000313" key="1">
    <source>
        <dbReference type="EMBL" id="KAJ7027716.1"/>
    </source>
</evidence>
<organism evidence="1 2">
    <name type="scientific">Mycena alexandri</name>
    <dbReference type="NCBI Taxonomy" id="1745969"/>
    <lineage>
        <taxon>Eukaryota</taxon>
        <taxon>Fungi</taxon>
        <taxon>Dikarya</taxon>
        <taxon>Basidiomycota</taxon>
        <taxon>Agaricomycotina</taxon>
        <taxon>Agaricomycetes</taxon>
        <taxon>Agaricomycetidae</taxon>
        <taxon>Agaricales</taxon>
        <taxon>Marasmiineae</taxon>
        <taxon>Mycenaceae</taxon>
        <taxon>Mycena</taxon>
    </lineage>
</organism>
<gene>
    <name evidence="1" type="ORF">C8F04DRAFT_1189276</name>
</gene>
<dbReference type="EMBL" id="JARJCM010000120">
    <property type="protein sequence ID" value="KAJ7027716.1"/>
    <property type="molecule type" value="Genomic_DNA"/>
</dbReference>
<evidence type="ECO:0000313" key="2">
    <source>
        <dbReference type="Proteomes" id="UP001218188"/>
    </source>
</evidence>
<reference evidence="1" key="1">
    <citation type="submission" date="2023-03" db="EMBL/GenBank/DDBJ databases">
        <title>Massive genome expansion in bonnet fungi (Mycena s.s.) driven by repeated elements and novel gene families across ecological guilds.</title>
        <authorList>
            <consortium name="Lawrence Berkeley National Laboratory"/>
            <person name="Harder C.B."/>
            <person name="Miyauchi S."/>
            <person name="Viragh M."/>
            <person name="Kuo A."/>
            <person name="Thoen E."/>
            <person name="Andreopoulos B."/>
            <person name="Lu D."/>
            <person name="Skrede I."/>
            <person name="Drula E."/>
            <person name="Henrissat B."/>
            <person name="Morin E."/>
            <person name="Kohler A."/>
            <person name="Barry K."/>
            <person name="LaButti K."/>
            <person name="Morin E."/>
            <person name="Salamov A."/>
            <person name="Lipzen A."/>
            <person name="Mereny Z."/>
            <person name="Hegedus B."/>
            <person name="Baldrian P."/>
            <person name="Stursova M."/>
            <person name="Weitz H."/>
            <person name="Taylor A."/>
            <person name="Grigoriev I.V."/>
            <person name="Nagy L.G."/>
            <person name="Martin F."/>
            <person name="Kauserud H."/>
        </authorList>
    </citation>
    <scope>NUCLEOTIDE SEQUENCE</scope>
    <source>
        <strain evidence="1">CBHHK200</strain>
    </source>
</reference>
<dbReference type="InterPro" id="IPR027417">
    <property type="entry name" value="P-loop_NTPase"/>
</dbReference>
<dbReference type="InterPro" id="IPR059179">
    <property type="entry name" value="MLKL-like_MCAfunc"/>
</dbReference>
<dbReference type="Gene3D" id="1.20.930.20">
    <property type="entry name" value="Adaptor protein Cbl, N-terminal domain"/>
    <property type="match status" value="1"/>
</dbReference>